<proteinExistence type="predicted"/>
<reference evidence="1 2" key="1">
    <citation type="submission" date="2022-03" db="EMBL/GenBank/DDBJ databases">
        <authorList>
            <person name="Koch H."/>
        </authorList>
    </citation>
    <scope>NUCLEOTIDE SEQUENCE [LARGE SCALE GENOMIC DNA]</scope>
    <source>
        <strain evidence="1 2">G1</strain>
    </source>
</reference>
<dbReference type="EMBL" id="OW150024">
    <property type="protein sequence ID" value="CAH2030484.1"/>
    <property type="molecule type" value="Genomic_DNA"/>
</dbReference>
<name>A0ABM9D5G6_9BACT</name>
<evidence type="ECO:0000313" key="1">
    <source>
        <dbReference type="EMBL" id="CAH2030484.1"/>
    </source>
</evidence>
<dbReference type="Proteomes" id="UP001295463">
    <property type="component" value="Chromosome"/>
</dbReference>
<evidence type="ECO:0000313" key="2">
    <source>
        <dbReference type="Proteomes" id="UP001295463"/>
    </source>
</evidence>
<protein>
    <submittedName>
        <fullName evidence="1">Uncharacterized protein</fullName>
    </submittedName>
</protein>
<sequence length="325" mass="36407">MSVNKLSGHCAARYFDFQLARARKLFLKLASRHLGITITRKQYYGRPIADKERGNKLISDMIVSGKPFMITRLGSVELGCMVGFLSKQILGKQKYEDKIVAAMVNNAGFFPGDEERLDRFCRLMLEDMALIDILGVWNINLEDYLVKEFCNQSASLVTLGAIDPFHVDLPWSSFLENRKVLVIHPYGCSIRNQYQKRSLLYPGTSILPQFDLKVITAVQSIAGTETEFADWFEALGAMQNAIADTDFDIALIGAGAYGLPLAAYVKSLGKQAIHMGGTLQLLFGIMGKRWDTSEHATKYYNEHWTRPLPSETPAGAAKVEKGCYW</sequence>
<organism evidence="1 2">
    <name type="scientific">Trichlorobacter ammonificans</name>
    <dbReference type="NCBI Taxonomy" id="2916410"/>
    <lineage>
        <taxon>Bacteria</taxon>
        <taxon>Pseudomonadati</taxon>
        <taxon>Thermodesulfobacteriota</taxon>
        <taxon>Desulfuromonadia</taxon>
        <taxon>Geobacterales</taxon>
        <taxon>Geobacteraceae</taxon>
        <taxon>Trichlorobacter</taxon>
    </lineage>
</organism>
<accession>A0ABM9D5G6</accession>
<gene>
    <name evidence="1" type="ORF">GEAMG1_0672</name>
</gene>
<dbReference type="RefSeq" id="WP_305731419.1">
    <property type="nucleotide sequence ID" value="NZ_OW150024.1"/>
</dbReference>
<keyword evidence="2" id="KW-1185">Reference proteome</keyword>